<dbReference type="GeneID" id="40926049"/>
<proteinExistence type="predicted"/>
<keyword evidence="1" id="KW-1133">Transmembrane helix</keyword>
<evidence type="ECO:0000313" key="2">
    <source>
        <dbReference type="EMBL" id="AUH72851.1"/>
    </source>
</evidence>
<feature type="transmembrane region" description="Helical" evidence="1">
    <location>
        <begin position="6"/>
        <end position="25"/>
    </location>
</feature>
<dbReference type="EMBL" id="CP025491">
    <property type="protein sequence ID" value="AUH72851.1"/>
    <property type="molecule type" value="Genomic_DNA"/>
</dbReference>
<feature type="transmembrane region" description="Helical" evidence="1">
    <location>
        <begin position="37"/>
        <end position="57"/>
    </location>
</feature>
<organism evidence="2 3">
    <name type="scientific">Legionella sainthelensi</name>
    <dbReference type="NCBI Taxonomy" id="28087"/>
    <lineage>
        <taxon>Bacteria</taxon>
        <taxon>Pseudomonadati</taxon>
        <taxon>Pseudomonadota</taxon>
        <taxon>Gammaproteobacteria</taxon>
        <taxon>Legionellales</taxon>
        <taxon>Legionellaceae</taxon>
        <taxon>Legionella</taxon>
    </lineage>
</organism>
<dbReference type="Proteomes" id="UP000234343">
    <property type="component" value="Chromosome"/>
</dbReference>
<reference evidence="2 3" key="1">
    <citation type="submission" date="2017-12" db="EMBL/GenBank/DDBJ databases">
        <title>Legionella sainthelensi LA01-117, whole genome sequence of a clinical isolate from New Zealand.</title>
        <authorList>
            <person name="Cree S.L."/>
            <person name="Slow S."/>
            <person name="Kennedy M.A."/>
            <person name="Murdoch D.R."/>
            <person name="Biggs P.J."/>
            <person name="Anderson T."/>
        </authorList>
    </citation>
    <scope>NUCLEOTIDE SEQUENCE [LARGE SCALE GENOMIC DNA]</scope>
    <source>
        <strain evidence="2 3">LA01-117</strain>
    </source>
</reference>
<name>A0A2H5FMR1_9GAMM</name>
<dbReference type="AlphaFoldDB" id="A0A2H5FMR1"/>
<evidence type="ECO:0000313" key="3">
    <source>
        <dbReference type="Proteomes" id="UP000234343"/>
    </source>
</evidence>
<dbReference type="KEGG" id="lsh:CAB17_12990"/>
<keyword evidence="1" id="KW-0812">Transmembrane</keyword>
<gene>
    <name evidence="2" type="ORF">CAB17_12990</name>
</gene>
<accession>A0A2H5FMR1</accession>
<keyword evidence="1" id="KW-0472">Membrane</keyword>
<dbReference type="RefSeq" id="WP_012979145.1">
    <property type="nucleotide sequence ID" value="NZ_CP025491.2"/>
</dbReference>
<sequence>MFTAILLSIILNGYIVIRFTTYHFIRLHRFKGQLLYLKTIAIGFFTYLFALCFAFYFKPTFLFDFGDSNQTLHIDNNVKPLIGLAFLSFIISWAWVFVEELWHMLKIQFKSGFNIELCQLRKKTRIFLTYKLLQDSPLDTMLFESMANDKYLLITMLDRKCYVGRVVNLGEPNEQDGPDQEILVVPISSGYRDNDTLELELTTIYNLADSFIKGELTIVLKQHNIVSACEFHESLYQKISNKKSVSE</sequence>
<keyword evidence="3" id="KW-1185">Reference proteome</keyword>
<evidence type="ECO:0000256" key="1">
    <source>
        <dbReference type="SAM" id="Phobius"/>
    </source>
</evidence>
<feature type="transmembrane region" description="Helical" evidence="1">
    <location>
        <begin position="77"/>
        <end position="98"/>
    </location>
</feature>
<protein>
    <submittedName>
        <fullName evidence="2">Uncharacterized protein</fullName>
    </submittedName>
</protein>